<keyword evidence="3" id="KW-1185">Reference proteome</keyword>
<feature type="region of interest" description="Disordered" evidence="1">
    <location>
        <begin position="91"/>
        <end position="209"/>
    </location>
</feature>
<evidence type="ECO:0000256" key="1">
    <source>
        <dbReference type="SAM" id="MobiDB-lite"/>
    </source>
</evidence>
<organism evidence="2 3">
    <name type="scientific">Puccinia coronata f. sp. avenae</name>
    <dbReference type="NCBI Taxonomy" id="200324"/>
    <lineage>
        <taxon>Eukaryota</taxon>
        <taxon>Fungi</taxon>
        <taxon>Dikarya</taxon>
        <taxon>Basidiomycota</taxon>
        <taxon>Pucciniomycotina</taxon>
        <taxon>Pucciniomycetes</taxon>
        <taxon>Pucciniales</taxon>
        <taxon>Pucciniaceae</taxon>
        <taxon>Puccinia</taxon>
    </lineage>
</organism>
<accession>A0A2N5VAG4</accession>
<gene>
    <name evidence="2" type="ORF">PCANC_06522</name>
</gene>
<evidence type="ECO:0000313" key="2">
    <source>
        <dbReference type="EMBL" id="PLW46983.1"/>
    </source>
</evidence>
<dbReference type="AlphaFoldDB" id="A0A2N5VAG4"/>
<feature type="compositionally biased region" description="Polar residues" evidence="1">
    <location>
        <begin position="116"/>
        <end position="152"/>
    </location>
</feature>
<name>A0A2N5VAG4_9BASI</name>
<evidence type="ECO:0000313" key="3">
    <source>
        <dbReference type="Proteomes" id="UP000235388"/>
    </source>
</evidence>
<dbReference type="EMBL" id="PGCJ01000114">
    <property type="protein sequence ID" value="PLW46983.1"/>
    <property type="molecule type" value="Genomic_DNA"/>
</dbReference>
<feature type="region of interest" description="Disordered" evidence="1">
    <location>
        <begin position="30"/>
        <end position="74"/>
    </location>
</feature>
<protein>
    <submittedName>
        <fullName evidence="2">Uncharacterized protein</fullName>
    </submittedName>
</protein>
<proteinExistence type="predicted"/>
<dbReference type="Proteomes" id="UP000235388">
    <property type="component" value="Unassembled WGS sequence"/>
</dbReference>
<reference evidence="2 3" key="1">
    <citation type="submission" date="2017-11" db="EMBL/GenBank/DDBJ databases">
        <title>De novo assembly and phasing of dikaryotic genomes from two isolates of Puccinia coronata f. sp. avenae, the causal agent of oat crown rust.</title>
        <authorList>
            <person name="Miller M.E."/>
            <person name="Zhang Y."/>
            <person name="Omidvar V."/>
            <person name="Sperschneider J."/>
            <person name="Schwessinger B."/>
            <person name="Raley C."/>
            <person name="Palmer J.M."/>
            <person name="Garnica D."/>
            <person name="Upadhyaya N."/>
            <person name="Rathjen J."/>
            <person name="Taylor J.M."/>
            <person name="Park R.F."/>
            <person name="Dodds P.N."/>
            <person name="Hirsch C.D."/>
            <person name="Kianian S.F."/>
            <person name="Figueroa M."/>
        </authorList>
    </citation>
    <scope>NUCLEOTIDE SEQUENCE [LARGE SCALE GENOMIC DNA]</scope>
    <source>
        <strain evidence="2">12NC29</strain>
    </source>
</reference>
<feature type="compositionally biased region" description="Polar residues" evidence="1">
    <location>
        <begin position="199"/>
        <end position="209"/>
    </location>
</feature>
<comment type="caution">
    <text evidence="2">The sequence shown here is derived from an EMBL/GenBank/DDBJ whole genome shotgun (WGS) entry which is preliminary data.</text>
</comment>
<feature type="compositionally biased region" description="Basic and acidic residues" evidence="1">
    <location>
        <begin position="42"/>
        <end position="59"/>
    </location>
</feature>
<feature type="compositionally biased region" description="Low complexity" evidence="1">
    <location>
        <begin position="153"/>
        <end position="198"/>
    </location>
</feature>
<sequence length="239" mass="25397">MFQILGFKHNITPLVSHDSINDIGAMVSLGSETENDLDQPDDETKQPDSATERPDEDTQRASSPQDPSFKVLSCTQSQDCTCNNVETLQHHTSARQSHSESQSQRSHLDSDENMDNLGTSRESHANSASGSSDISRNSTLLSISNQSSPGANQSSQTSSQLSSNMLSSSHPLSTALQAQQVTPTPTLQAQATPTPRTASGSSAGEQDLDTSSFFHAKSISTADVTWGAKFLEVATGAQA</sequence>
<feature type="compositionally biased region" description="Low complexity" evidence="1">
    <location>
        <begin position="94"/>
        <end position="105"/>
    </location>
</feature>